<name>A0ABS1FE45_9PROT</name>
<feature type="region of interest" description="Disordered" evidence="1">
    <location>
        <begin position="203"/>
        <end position="230"/>
    </location>
</feature>
<dbReference type="EMBL" id="JAENHM010000073">
    <property type="protein sequence ID" value="MBK1841662.1"/>
    <property type="molecule type" value="Genomic_DNA"/>
</dbReference>
<organism evidence="3 4">
    <name type="scientific">Azospirillum endophyticum</name>
    <dbReference type="NCBI Taxonomy" id="2800326"/>
    <lineage>
        <taxon>Bacteria</taxon>
        <taxon>Pseudomonadati</taxon>
        <taxon>Pseudomonadota</taxon>
        <taxon>Alphaproteobacteria</taxon>
        <taxon>Rhodospirillales</taxon>
        <taxon>Azospirillaceae</taxon>
        <taxon>Azospirillum</taxon>
    </lineage>
</organism>
<comment type="caution">
    <text evidence="3">The sequence shown here is derived from an EMBL/GenBank/DDBJ whole genome shotgun (WGS) entry which is preliminary data.</text>
</comment>
<feature type="domain" description="VWFA" evidence="2">
    <location>
        <begin position="28"/>
        <end position="206"/>
    </location>
</feature>
<sequence length="230" mass="24734">MSYDPQVPFQASGFASAEFAENPEPRCPCVLLLDTSGSMSGAPITELNAGLVTFKDELTSDEMAAKRVEVGIVGFGPVRIFTDFTTADAFHPPHLSATGDTPMGAAIEQALDMIEARKAVYKQNGVSYYRPWIFLVTDGGPTDAWANAAARIREGEASKKFMFFTVGVEGANMQTLAQIATREPLKLKGLRFRDLFSWLSSSLGSVSRSNPGDTVPLSNPVTPSGWATTD</sequence>
<dbReference type="PIRSF" id="PIRSF020634">
    <property type="entry name" value="TerY_vWA"/>
    <property type="match status" value="1"/>
</dbReference>
<keyword evidence="4" id="KW-1185">Reference proteome</keyword>
<dbReference type="Pfam" id="PF00092">
    <property type="entry name" value="VWA"/>
    <property type="match status" value="1"/>
</dbReference>
<protein>
    <submittedName>
        <fullName evidence="3">VWA domain-containing protein</fullName>
    </submittedName>
</protein>
<dbReference type="PROSITE" id="PS50234">
    <property type="entry name" value="VWFA"/>
    <property type="match status" value="1"/>
</dbReference>
<gene>
    <name evidence="3" type="ORF">JHL17_30110</name>
</gene>
<accession>A0ABS1FE45</accession>
<evidence type="ECO:0000259" key="2">
    <source>
        <dbReference type="PROSITE" id="PS50234"/>
    </source>
</evidence>
<feature type="compositionally biased region" description="Polar residues" evidence="1">
    <location>
        <begin position="210"/>
        <end position="230"/>
    </location>
</feature>
<evidence type="ECO:0000313" key="4">
    <source>
        <dbReference type="Proteomes" id="UP000652760"/>
    </source>
</evidence>
<evidence type="ECO:0000313" key="3">
    <source>
        <dbReference type="EMBL" id="MBK1841662.1"/>
    </source>
</evidence>
<dbReference type="InterPro" id="IPR011392">
    <property type="entry name" value="Tellurite-R_TerY"/>
</dbReference>
<dbReference type="Proteomes" id="UP000652760">
    <property type="component" value="Unassembled WGS sequence"/>
</dbReference>
<reference evidence="4" key="1">
    <citation type="submission" date="2021-01" db="EMBL/GenBank/DDBJ databases">
        <title>Genome public.</title>
        <authorList>
            <person name="Liu C."/>
            <person name="Sun Q."/>
        </authorList>
    </citation>
    <scope>NUCLEOTIDE SEQUENCE [LARGE SCALE GENOMIC DNA]</scope>
    <source>
        <strain evidence="4">YIM B02556</strain>
    </source>
</reference>
<dbReference type="RefSeq" id="WP_200198290.1">
    <property type="nucleotide sequence ID" value="NZ_JAENHM010000073.1"/>
</dbReference>
<dbReference type="InterPro" id="IPR036465">
    <property type="entry name" value="vWFA_dom_sf"/>
</dbReference>
<dbReference type="SMART" id="SM00327">
    <property type="entry name" value="VWA"/>
    <property type="match status" value="1"/>
</dbReference>
<dbReference type="SUPFAM" id="SSF53300">
    <property type="entry name" value="vWA-like"/>
    <property type="match status" value="1"/>
</dbReference>
<proteinExistence type="predicted"/>
<evidence type="ECO:0000256" key="1">
    <source>
        <dbReference type="SAM" id="MobiDB-lite"/>
    </source>
</evidence>
<dbReference type="InterPro" id="IPR002035">
    <property type="entry name" value="VWF_A"/>
</dbReference>
<dbReference type="Gene3D" id="3.40.50.410">
    <property type="entry name" value="von Willebrand factor, type A domain"/>
    <property type="match status" value="1"/>
</dbReference>